<proteinExistence type="inferred from homology"/>
<evidence type="ECO:0000256" key="2">
    <source>
        <dbReference type="ARBA" id="ARBA00022490"/>
    </source>
</evidence>
<comment type="function">
    <text evidence="11">Specifically methylates the N1 position of guanosine-37 in various cytoplasmic and mitochondrial tRNAs. Methylation is not dependent on the nature of the nucleoside 5' of the target nucleoside. This is the first step in the biosynthesis of wybutosine (yW), a modified base adjacent to the anticodon of tRNAs and required for accurate decoding.</text>
</comment>
<evidence type="ECO:0000313" key="14">
    <source>
        <dbReference type="Proteomes" id="UP000675881"/>
    </source>
</evidence>
<keyword evidence="2 11" id="KW-0963">Cytoplasm</keyword>
<gene>
    <name evidence="13" type="ORF">LSAA_13538</name>
</gene>
<keyword evidence="4 11" id="KW-0808">Transferase</keyword>
<dbReference type="AlphaFoldDB" id="A0A7R8D5H6"/>
<comment type="subunit">
    <text evidence="11">Monomer.</text>
</comment>
<dbReference type="InterPro" id="IPR029063">
    <property type="entry name" value="SAM-dependent_MTases_sf"/>
</dbReference>
<keyword evidence="7 11" id="KW-0496">Mitochondrion</keyword>
<sequence length="406" mass="46725">MSVKLPSSIRGLKRWNPDLLSFIFHIPSFTIPATQVPEVIKDIKSMLLKRPNFKPITSQNDLRTIYIDPEHLLKAKEALVSLKLDKVEWKDEEVKLEADNWRPDEILGAILPSGEEGLSSFSTIGHIAHVNLRDHLLPYKELIGEVILRHKHIRTVVRKIDAIENTYRNFSMEVIGGEKDDFEVLVKESGVKFKFDFSNVYWNPRLSTEHDRITEMIQSSDVVVDVFAGVGPFVVPIGVKKKPHLILANDLNPASFKYLNINKELNKIKGNFKTFNLDGRDFLKRIVKKELHALDTQRKVHVVMNLPAIAIEFLDAFASLLSEEGELKSFPEELNVHVYCFSSAEDRTEDVRHRIKCVIEEIRTEEITVSFVRSVSRNKDMYRASFRMIESVLLSPRAKKRKLNND</sequence>
<comment type="similarity">
    <text evidence="1">Belongs to the class I-like SAM-binding methyltransferase superfamily. TRM5/TYW2 family.</text>
</comment>
<feature type="binding site" evidence="11">
    <location>
        <position position="210"/>
    </location>
    <ligand>
        <name>S-adenosyl-L-methionine</name>
        <dbReference type="ChEBI" id="CHEBI:59789"/>
    </ligand>
</feature>
<dbReference type="InterPro" id="IPR056743">
    <property type="entry name" value="TRM5-TYW2-like_MTfase"/>
</dbReference>
<reference evidence="13" key="1">
    <citation type="submission" date="2021-02" db="EMBL/GenBank/DDBJ databases">
        <authorList>
            <person name="Bekaert M."/>
        </authorList>
    </citation>
    <scope>NUCLEOTIDE SEQUENCE</scope>
    <source>
        <strain evidence="13">IoA-00</strain>
    </source>
</reference>
<dbReference type="FunFam" id="3.30.300.110:FF:000001">
    <property type="entry name" value="tRNA (guanine(37)-N1)-methyltransferase"/>
    <property type="match status" value="1"/>
</dbReference>
<dbReference type="OrthoDB" id="408788at2759"/>
<dbReference type="InterPro" id="IPR025792">
    <property type="entry name" value="tRNA_Gua_MeTrfase_euk"/>
</dbReference>
<evidence type="ECO:0000256" key="1">
    <source>
        <dbReference type="ARBA" id="ARBA00009775"/>
    </source>
</evidence>
<evidence type="ECO:0000256" key="9">
    <source>
        <dbReference type="ARBA" id="ARBA00045951"/>
    </source>
</evidence>
<keyword evidence="5 11" id="KW-0949">S-adenosyl-L-methionine</keyword>
<evidence type="ECO:0000256" key="4">
    <source>
        <dbReference type="ARBA" id="ARBA00022679"/>
    </source>
</evidence>
<evidence type="ECO:0000256" key="5">
    <source>
        <dbReference type="ARBA" id="ARBA00022691"/>
    </source>
</evidence>
<dbReference type="GO" id="GO:0005634">
    <property type="term" value="C:nucleus"/>
    <property type="evidence" value="ECO:0007669"/>
    <property type="project" value="UniProtKB-SubCell"/>
</dbReference>
<dbReference type="Gene3D" id="3.40.50.150">
    <property type="entry name" value="Vaccinia Virus protein VP39"/>
    <property type="match status" value="1"/>
</dbReference>
<evidence type="ECO:0000256" key="10">
    <source>
        <dbReference type="ARBA" id="ARBA00047783"/>
    </source>
</evidence>
<organism evidence="13 14">
    <name type="scientific">Lepeophtheirus salmonis</name>
    <name type="common">Salmon louse</name>
    <name type="synonym">Caligus salmonis</name>
    <dbReference type="NCBI Taxonomy" id="72036"/>
    <lineage>
        <taxon>Eukaryota</taxon>
        <taxon>Metazoa</taxon>
        <taxon>Ecdysozoa</taxon>
        <taxon>Arthropoda</taxon>
        <taxon>Crustacea</taxon>
        <taxon>Multicrustacea</taxon>
        <taxon>Hexanauplia</taxon>
        <taxon>Copepoda</taxon>
        <taxon>Siphonostomatoida</taxon>
        <taxon>Caligidae</taxon>
        <taxon>Lepeophtheirus</taxon>
    </lineage>
</organism>
<dbReference type="EMBL" id="HG994587">
    <property type="protein sequence ID" value="CAF3030567.1"/>
    <property type="molecule type" value="Genomic_DNA"/>
</dbReference>
<comment type="catalytic activity">
    <reaction evidence="10 11">
        <text>guanosine(37) in tRNA + S-adenosyl-L-methionine = N(1)-methylguanosine(37) in tRNA + S-adenosyl-L-homocysteine + H(+)</text>
        <dbReference type="Rhea" id="RHEA:36899"/>
        <dbReference type="Rhea" id="RHEA-COMP:10145"/>
        <dbReference type="Rhea" id="RHEA-COMP:10147"/>
        <dbReference type="ChEBI" id="CHEBI:15378"/>
        <dbReference type="ChEBI" id="CHEBI:57856"/>
        <dbReference type="ChEBI" id="CHEBI:59789"/>
        <dbReference type="ChEBI" id="CHEBI:73542"/>
        <dbReference type="ChEBI" id="CHEBI:74269"/>
        <dbReference type="EC" id="2.1.1.228"/>
    </reaction>
</comment>
<keyword evidence="3 11" id="KW-0489">Methyltransferase</keyword>
<feature type="domain" description="SAM-dependent methyltransferase TRM5/TYW2-type" evidence="12">
    <location>
        <begin position="121"/>
        <end position="390"/>
    </location>
</feature>
<dbReference type="PANTHER" id="PTHR23245:SF36">
    <property type="entry name" value="TRNA (GUANINE(37)-N1)-METHYLTRANSFERASE"/>
    <property type="match status" value="1"/>
</dbReference>
<evidence type="ECO:0000256" key="3">
    <source>
        <dbReference type="ARBA" id="ARBA00022603"/>
    </source>
</evidence>
<keyword evidence="8 11" id="KW-0539">Nucleus</keyword>
<accession>A0A7R8D5H6</accession>
<comment type="similarity">
    <text evidence="11">Belongs to the TRM5 / TYW2 family.</text>
</comment>
<dbReference type="Pfam" id="PF25133">
    <property type="entry name" value="TYW2_N_2"/>
    <property type="match status" value="1"/>
</dbReference>
<feature type="binding site" evidence="11">
    <location>
        <begin position="250"/>
        <end position="251"/>
    </location>
    <ligand>
        <name>S-adenosyl-L-methionine</name>
        <dbReference type="ChEBI" id="CHEBI:59789"/>
    </ligand>
</feature>
<dbReference type="GO" id="GO:0002939">
    <property type="term" value="P:tRNA N1-guanine methylation"/>
    <property type="evidence" value="ECO:0007669"/>
    <property type="project" value="TreeGrafter"/>
</dbReference>
<dbReference type="InterPro" id="IPR056744">
    <property type="entry name" value="TRM5/TYW2-like_N"/>
</dbReference>
<keyword evidence="14" id="KW-1185">Reference proteome</keyword>
<evidence type="ECO:0000256" key="7">
    <source>
        <dbReference type="ARBA" id="ARBA00023128"/>
    </source>
</evidence>
<dbReference type="PROSITE" id="PS51684">
    <property type="entry name" value="SAM_MT_TRM5_TYW2"/>
    <property type="match status" value="1"/>
</dbReference>
<keyword evidence="6 11" id="KW-0819">tRNA processing</keyword>
<evidence type="ECO:0000259" key="12">
    <source>
        <dbReference type="PROSITE" id="PS51684"/>
    </source>
</evidence>
<comment type="subcellular location">
    <subcellularLocation>
        <location evidence="11">Mitochondrion matrix</location>
    </subcellularLocation>
    <subcellularLocation>
        <location evidence="11">Nucleus</location>
    </subcellularLocation>
    <subcellularLocation>
        <location evidence="11">Cytoplasm</location>
    </subcellularLocation>
    <text evidence="11">Predominantly in the mitochondria and in the nucleus.</text>
</comment>
<dbReference type="InterPro" id="IPR030382">
    <property type="entry name" value="MeTrfase_TRM5/TYW2"/>
</dbReference>
<feature type="binding site" evidence="11">
    <location>
        <begin position="278"/>
        <end position="279"/>
    </location>
    <ligand>
        <name>S-adenosyl-L-methionine</name>
        <dbReference type="ChEBI" id="CHEBI:59789"/>
    </ligand>
</feature>
<evidence type="ECO:0000313" key="13">
    <source>
        <dbReference type="EMBL" id="CAF3030567.1"/>
    </source>
</evidence>
<dbReference type="PANTHER" id="PTHR23245">
    <property type="entry name" value="TRNA METHYLTRANSFERASE"/>
    <property type="match status" value="1"/>
</dbReference>
<dbReference type="Proteomes" id="UP000675881">
    <property type="component" value="Chromosome 8"/>
</dbReference>
<dbReference type="Gene3D" id="3.30.300.110">
    <property type="entry name" value="Met-10+ protein-like domains"/>
    <property type="match status" value="1"/>
</dbReference>
<evidence type="ECO:0000256" key="6">
    <source>
        <dbReference type="ARBA" id="ARBA00022694"/>
    </source>
</evidence>
<dbReference type="GO" id="GO:0052906">
    <property type="term" value="F:tRNA (guanine(37)-N1)-methyltransferase activity"/>
    <property type="evidence" value="ECO:0007669"/>
    <property type="project" value="UniProtKB-UniRule"/>
</dbReference>
<dbReference type="GO" id="GO:0005759">
    <property type="term" value="C:mitochondrial matrix"/>
    <property type="evidence" value="ECO:0007669"/>
    <property type="project" value="UniProtKB-SubCell"/>
</dbReference>
<dbReference type="EC" id="2.1.1.228" evidence="11"/>
<name>A0A7R8D5H6_LEPSM</name>
<evidence type="ECO:0000256" key="11">
    <source>
        <dbReference type="HAMAP-Rule" id="MF_03152"/>
    </source>
</evidence>
<feature type="binding site" evidence="11">
    <location>
        <position position="305"/>
    </location>
    <ligand>
        <name>S-adenosyl-L-methionine</name>
        <dbReference type="ChEBI" id="CHEBI:59789"/>
    </ligand>
</feature>
<dbReference type="HAMAP" id="MF_03152">
    <property type="entry name" value="TRM5"/>
    <property type="match status" value="1"/>
</dbReference>
<dbReference type="GO" id="GO:0070901">
    <property type="term" value="P:mitochondrial tRNA methylation"/>
    <property type="evidence" value="ECO:0007669"/>
    <property type="project" value="TreeGrafter"/>
</dbReference>
<evidence type="ECO:0000256" key="8">
    <source>
        <dbReference type="ARBA" id="ARBA00023242"/>
    </source>
</evidence>
<dbReference type="Pfam" id="PF02475">
    <property type="entry name" value="TRM5-TYW2_MTfase"/>
    <property type="match status" value="1"/>
</dbReference>
<protein>
    <recommendedName>
        <fullName evidence="11">tRNA (guanine(37)-N1)-methyltransferase</fullName>
        <ecNumber evidence="11">2.1.1.228</ecNumber>
    </recommendedName>
    <alternativeName>
        <fullName evidence="11">M1G-methyltransferase</fullName>
    </alternativeName>
    <alternativeName>
        <fullName evidence="11">tRNA [GM37] methyltransferase</fullName>
    </alternativeName>
    <alternativeName>
        <fullName evidence="11">tRNA methyltransferase 5 homolog</fullName>
    </alternativeName>
</protein>
<dbReference type="SUPFAM" id="SSF53335">
    <property type="entry name" value="S-adenosyl-L-methionine-dependent methyltransferases"/>
    <property type="match status" value="1"/>
</dbReference>
<comment type="function">
    <text evidence="9">Involved in mitochondrial tRNA methylation. Specifically methylates the N1 position of guanosine-37 in various tRNAs. Methylation is not dependent on the nature of the nucleoside 5' of the target nucleoside. This is the first step in the biosynthesis of wybutosine (yW), a modified base adjacent to the anticodon of tRNAs and required for accurate decoding.</text>
</comment>